<dbReference type="InterPro" id="IPR000259">
    <property type="entry name" value="Adhesion_dom_fimbrial"/>
</dbReference>
<protein>
    <submittedName>
        <fullName evidence="3">PixA protein</fullName>
    </submittedName>
</protein>
<dbReference type="Pfam" id="PF00419">
    <property type="entry name" value="Fimbrial"/>
    <property type="match status" value="1"/>
</dbReference>
<dbReference type="InterPro" id="IPR050263">
    <property type="entry name" value="Bact_Fimbrial_Adh_Pro"/>
</dbReference>
<dbReference type="PANTHER" id="PTHR33420:SF26">
    <property type="entry name" value="FIMBRIAL SUBUNIT"/>
    <property type="match status" value="1"/>
</dbReference>
<reference evidence="3 4" key="1">
    <citation type="submission" date="2018-06" db="EMBL/GenBank/DDBJ databases">
        <authorList>
            <consortium name="Pathogen Informatics"/>
            <person name="Doyle S."/>
        </authorList>
    </citation>
    <scope>NUCLEOTIDE SEQUENCE [LARGE SCALE GENOMIC DNA]</scope>
    <source>
        <strain evidence="3 4">NCTC10418</strain>
    </source>
</reference>
<evidence type="ECO:0000259" key="2">
    <source>
        <dbReference type="Pfam" id="PF00419"/>
    </source>
</evidence>
<dbReference type="Gene3D" id="2.60.40.1090">
    <property type="entry name" value="Fimbrial-type adhesion domain"/>
    <property type="match status" value="1"/>
</dbReference>
<dbReference type="InterPro" id="IPR036937">
    <property type="entry name" value="Adhesion_dom_fimbrial_sf"/>
</dbReference>
<dbReference type="InterPro" id="IPR008966">
    <property type="entry name" value="Adhesion_dom_sf"/>
</dbReference>
<dbReference type="PANTHER" id="PTHR33420">
    <property type="entry name" value="FIMBRIAL SUBUNIT ELFA-RELATED"/>
    <property type="match status" value="1"/>
</dbReference>
<keyword evidence="1" id="KW-0732">Signal</keyword>
<dbReference type="GO" id="GO:0043709">
    <property type="term" value="P:cell adhesion involved in single-species biofilm formation"/>
    <property type="evidence" value="ECO:0007669"/>
    <property type="project" value="TreeGrafter"/>
</dbReference>
<feature type="signal peptide" evidence="1">
    <location>
        <begin position="1"/>
        <end position="23"/>
    </location>
</feature>
<feature type="chain" id="PRO_5016796703" evidence="1">
    <location>
        <begin position="24"/>
        <end position="177"/>
    </location>
</feature>
<evidence type="ECO:0000313" key="4">
    <source>
        <dbReference type="Proteomes" id="UP000255460"/>
    </source>
</evidence>
<feature type="domain" description="Fimbrial-type adhesion" evidence="2">
    <location>
        <begin position="32"/>
        <end position="176"/>
    </location>
</feature>
<dbReference type="AlphaFoldDB" id="A0A376L2P2"/>
<gene>
    <name evidence="3" type="primary">papA_2</name>
    <name evidence="3" type="ORF">NCTC10418_06846</name>
</gene>
<dbReference type="EMBL" id="UFZQ01000001">
    <property type="protein sequence ID" value="STE89124.1"/>
    <property type="molecule type" value="Genomic_DNA"/>
</dbReference>
<organism evidence="3 4">
    <name type="scientific">Escherichia coli</name>
    <dbReference type="NCBI Taxonomy" id="562"/>
    <lineage>
        <taxon>Bacteria</taxon>
        <taxon>Pseudomonadati</taxon>
        <taxon>Pseudomonadota</taxon>
        <taxon>Gammaproteobacteria</taxon>
        <taxon>Enterobacterales</taxon>
        <taxon>Enterobacteriaceae</taxon>
        <taxon>Escherichia</taxon>
    </lineage>
</organism>
<name>A0A376L2P2_ECOLX</name>
<dbReference type="GO" id="GO:0009289">
    <property type="term" value="C:pilus"/>
    <property type="evidence" value="ECO:0007669"/>
    <property type="project" value="InterPro"/>
</dbReference>
<sequence length="177" mass="18004">MKMIKTVMAGAVAMALVSFGANAANQGHGVVNFKGTVINAPCGIAPESADQSIDFGQISKAHLNANGISVKKNLDIKLVNCDAAELATTGSVKVSFTGTSVNGQVKELGTAGDTGTAVVVSEAGGNLVSFDGTAGAATKLQEGDNTLRYSTWVKKATGGDLKEGDFTAVANFNLTYE</sequence>
<evidence type="ECO:0000313" key="3">
    <source>
        <dbReference type="EMBL" id="STE89124.1"/>
    </source>
</evidence>
<evidence type="ECO:0000256" key="1">
    <source>
        <dbReference type="SAM" id="SignalP"/>
    </source>
</evidence>
<accession>A0A376L2P2</accession>
<dbReference type="SUPFAM" id="SSF49401">
    <property type="entry name" value="Bacterial adhesins"/>
    <property type="match status" value="1"/>
</dbReference>
<dbReference type="Proteomes" id="UP000255460">
    <property type="component" value="Unassembled WGS sequence"/>
</dbReference>
<proteinExistence type="predicted"/>